<keyword evidence="1" id="KW-0597">Phosphoprotein</keyword>
<comment type="caution">
    <text evidence="4">The sequence shown here is derived from an EMBL/GenBank/DDBJ whole genome shotgun (WGS) entry which is preliminary data.</text>
</comment>
<dbReference type="Proteomes" id="UP000281406">
    <property type="component" value="Unassembled WGS sequence"/>
</dbReference>
<dbReference type="PANTHER" id="PTHR13483:SF3">
    <property type="entry name" value="BOX C_D SNORNA PROTEIN 1"/>
    <property type="match status" value="1"/>
</dbReference>
<gene>
    <name evidence="4" type="ORF">DPX16_2052</name>
</gene>
<dbReference type="AlphaFoldDB" id="A0A3N0Y0X5"/>
<evidence type="ECO:0000256" key="2">
    <source>
        <dbReference type="SAM" id="MobiDB-lite"/>
    </source>
</evidence>
<evidence type="ECO:0000259" key="3">
    <source>
        <dbReference type="Pfam" id="PF25790"/>
    </source>
</evidence>
<dbReference type="GO" id="GO:0048254">
    <property type="term" value="P:snoRNA localization"/>
    <property type="evidence" value="ECO:0007669"/>
    <property type="project" value="TreeGrafter"/>
</dbReference>
<evidence type="ECO:0000313" key="5">
    <source>
        <dbReference type="Proteomes" id="UP000281406"/>
    </source>
</evidence>
<dbReference type="PANTHER" id="PTHR13483">
    <property type="entry name" value="BOX C_D SNORNA PROTEIN 1-RELATED"/>
    <property type="match status" value="1"/>
</dbReference>
<reference evidence="4 5" key="1">
    <citation type="submission" date="2018-10" db="EMBL/GenBank/DDBJ databases">
        <title>Genome assembly for a Yunnan-Guizhou Plateau 3E fish, Anabarilius grahami (Regan), and its evolutionary and genetic applications.</title>
        <authorList>
            <person name="Jiang W."/>
        </authorList>
    </citation>
    <scope>NUCLEOTIDE SEQUENCE [LARGE SCALE GENOMIC DNA]</scope>
    <source>
        <strain evidence="4">AG-KIZ</strain>
        <tissue evidence="4">Muscle</tissue>
    </source>
</reference>
<organism evidence="4 5">
    <name type="scientific">Anabarilius grahami</name>
    <name type="common">Kanglang fish</name>
    <name type="synonym">Barilius grahami</name>
    <dbReference type="NCBI Taxonomy" id="495550"/>
    <lineage>
        <taxon>Eukaryota</taxon>
        <taxon>Metazoa</taxon>
        <taxon>Chordata</taxon>
        <taxon>Craniata</taxon>
        <taxon>Vertebrata</taxon>
        <taxon>Euteleostomi</taxon>
        <taxon>Actinopterygii</taxon>
        <taxon>Neopterygii</taxon>
        <taxon>Teleostei</taxon>
        <taxon>Ostariophysi</taxon>
        <taxon>Cypriniformes</taxon>
        <taxon>Xenocyprididae</taxon>
        <taxon>Xenocypridinae</taxon>
        <taxon>Xenocypridinae incertae sedis</taxon>
        <taxon>Anabarilius</taxon>
    </lineage>
</organism>
<dbReference type="OrthoDB" id="272357at2759"/>
<evidence type="ECO:0000256" key="1">
    <source>
        <dbReference type="ARBA" id="ARBA00022553"/>
    </source>
</evidence>
<dbReference type="GO" id="GO:0000463">
    <property type="term" value="P:maturation of LSU-rRNA from tricistronic rRNA transcript (SSU-rRNA, 5.8S rRNA, LSU-rRNA)"/>
    <property type="evidence" value="ECO:0007669"/>
    <property type="project" value="TreeGrafter"/>
</dbReference>
<feature type="compositionally biased region" description="Polar residues" evidence="2">
    <location>
        <begin position="455"/>
        <end position="474"/>
    </location>
</feature>
<feature type="region of interest" description="Disordered" evidence="2">
    <location>
        <begin position="390"/>
        <end position="483"/>
    </location>
</feature>
<evidence type="ECO:0000313" key="4">
    <source>
        <dbReference type="EMBL" id="ROL01483.1"/>
    </source>
</evidence>
<feature type="domain" description="BCD1 alpha/beta" evidence="3">
    <location>
        <begin position="137"/>
        <end position="249"/>
    </location>
</feature>
<feature type="compositionally biased region" description="Acidic residues" evidence="2">
    <location>
        <begin position="290"/>
        <end position="315"/>
    </location>
</feature>
<protein>
    <submittedName>
        <fullName evidence="4">Box C/D snoRNA protein 1</fullName>
    </submittedName>
</protein>
<dbReference type="InterPro" id="IPR057721">
    <property type="entry name" value="BCD1_alpha/beta"/>
</dbReference>
<keyword evidence="5" id="KW-1185">Reference proteome</keyword>
<name>A0A3N0Y0X5_ANAGA</name>
<feature type="compositionally biased region" description="Basic and acidic residues" evidence="2">
    <location>
        <begin position="409"/>
        <end position="427"/>
    </location>
</feature>
<dbReference type="EMBL" id="RJVU01054669">
    <property type="protein sequence ID" value="ROL01483.1"/>
    <property type="molecule type" value="Genomic_DNA"/>
</dbReference>
<feature type="compositionally biased region" description="Polar residues" evidence="2">
    <location>
        <begin position="428"/>
        <end position="444"/>
    </location>
</feature>
<accession>A0A3N0Y0X5</accession>
<dbReference type="Pfam" id="PF25790">
    <property type="entry name" value="BCD1"/>
    <property type="match status" value="1"/>
</dbReference>
<proteinExistence type="predicted"/>
<feature type="compositionally biased region" description="Basic and acidic residues" evidence="2">
    <location>
        <begin position="316"/>
        <end position="327"/>
    </location>
</feature>
<feature type="region of interest" description="Disordered" evidence="2">
    <location>
        <begin position="266"/>
        <end position="335"/>
    </location>
</feature>
<dbReference type="InterPro" id="IPR051639">
    <property type="entry name" value="BCD1"/>
</dbReference>
<dbReference type="GO" id="GO:0070761">
    <property type="term" value="C:pre-snoRNP complex"/>
    <property type="evidence" value="ECO:0007669"/>
    <property type="project" value="TreeGrafter"/>
</dbReference>
<dbReference type="GO" id="GO:0005634">
    <property type="term" value="C:nucleus"/>
    <property type="evidence" value="ECO:0007669"/>
    <property type="project" value="TreeGrafter"/>
</dbReference>
<dbReference type="GO" id="GO:0000492">
    <property type="term" value="P:box C/D snoRNP assembly"/>
    <property type="evidence" value="ECO:0007669"/>
    <property type="project" value="TreeGrafter"/>
</dbReference>
<sequence length="483" mass="54248">MLPVMDNNNEADDDRRGVKRKMDLSSLACVKQHKMVSGCCGVRDKTGFVPLAEFNEIALLSDYRFLEDTARLRQQSNRDAVLLASRRHPKELLALIFHDVILADRYVLVISFPLCTGTIHYVRPDIMQTSLRNICLREGRFHWHLKIHFPQSNAVYSERFPDNKLLDEILNDYIHPSESDPVKRQKLKVYVHSPQEDIRVFLKAEQKQANSPRYLELDLKKSLQENLMHKTIVEYPEVFVVLKQHSQEFLAHVPEHSSAVQCVSRAPCSPAEPHSEAPVHVAKRTKVVPEDDELEDGELRSDEEDESTKDDDDGVDENKVPVSHHDDDSDEEELHNSVLDAPVDCANTNEAVSVNIASGTEEMMLVSGDVDRQDSTETFIEDGSSLCEGSKIAVSPHGCQQNIPELPDEDKNGDSGAKHDKDGKTDSQHGFSQTCVDKTPSSLCDRSDASEIEGQENTQTSVSRENTNIYSSVTHVDADVQLA</sequence>